<evidence type="ECO:0000313" key="2">
    <source>
        <dbReference type="EMBL" id="PCE62554.1"/>
    </source>
</evidence>
<keyword evidence="3" id="KW-1185">Reference proteome</keyword>
<gene>
    <name evidence="2" type="ORF">B7P33_18125</name>
</gene>
<dbReference type="AlphaFoldDB" id="A0A2A4G3J7"/>
<organism evidence="2 3">
    <name type="scientific">Sediminicola luteus</name>
    <dbReference type="NCBI Taxonomy" id="319238"/>
    <lineage>
        <taxon>Bacteria</taxon>
        <taxon>Pseudomonadati</taxon>
        <taxon>Bacteroidota</taxon>
        <taxon>Flavobacteriia</taxon>
        <taxon>Flavobacteriales</taxon>
        <taxon>Flavobacteriaceae</taxon>
        <taxon>Sediminicola</taxon>
    </lineage>
</organism>
<evidence type="ECO:0000256" key="1">
    <source>
        <dbReference type="SAM" id="Phobius"/>
    </source>
</evidence>
<evidence type="ECO:0000313" key="3">
    <source>
        <dbReference type="Proteomes" id="UP000219559"/>
    </source>
</evidence>
<keyword evidence="1" id="KW-0812">Transmembrane</keyword>
<dbReference type="Proteomes" id="UP000219559">
    <property type="component" value="Unassembled WGS sequence"/>
</dbReference>
<accession>A0A2A4G3J7</accession>
<reference evidence="2 3" key="1">
    <citation type="submission" date="2017-04" db="EMBL/GenBank/DDBJ databases">
        <title>A new member of the family Flavobacteriaceae isolated from ascidians.</title>
        <authorList>
            <person name="Chen L."/>
        </authorList>
    </citation>
    <scope>NUCLEOTIDE SEQUENCE [LARGE SCALE GENOMIC DNA]</scope>
    <source>
        <strain evidence="2 3">HQA918</strain>
    </source>
</reference>
<protein>
    <submittedName>
        <fullName evidence="2">Uncharacterized protein</fullName>
    </submittedName>
</protein>
<feature type="transmembrane region" description="Helical" evidence="1">
    <location>
        <begin position="66"/>
        <end position="85"/>
    </location>
</feature>
<dbReference type="RefSeq" id="WP_097443641.1">
    <property type="nucleotide sequence ID" value="NZ_NBWU01000008.1"/>
</dbReference>
<comment type="caution">
    <text evidence="2">The sequence shown here is derived from an EMBL/GenBank/DDBJ whole genome shotgun (WGS) entry which is preliminary data.</text>
</comment>
<proteinExistence type="predicted"/>
<keyword evidence="1" id="KW-0472">Membrane</keyword>
<dbReference type="EMBL" id="NBWU01000008">
    <property type="protein sequence ID" value="PCE62554.1"/>
    <property type="molecule type" value="Genomic_DNA"/>
</dbReference>
<name>A0A2A4G3J7_9FLAO</name>
<feature type="transmembrane region" description="Helical" evidence="1">
    <location>
        <begin position="34"/>
        <end position="54"/>
    </location>
</feature>
<sequence>MAILIILSRFIYVFYLGDNDVEGNFFGFAWLSSFLYTAGNELAFLSFAFILWYATKFMEYDHARPFRYLSYLITFVGLFFLSWVAFEERGFSLFQEVVFSLISSLIALGLGVWMYRFADRYLARGEFLKSKIRFLLDFIFDTAVEKGYIKDELRDEYDEDIEEVLEQLNT</sequence>
<feature type="transmembrane region" description="Helical" evidence="1">
    <location>
        <begin position="97"/>
        <end position="115"/>
    </location>
</feature>
<keyword evidence="1" id="KW-1133">Transmembrane helix</keyword>